<dbReference type="PRINTS" id="PR00723">
    <property type="entry name" value="SUBTILISIN"/>
</dbReference>
<name>A0A5M3WZA8_9ACTN</name>
<dbReference type="SUPFAM" id="SSF54897">
    <property type="entry name" value="Protease propeptides/inhibitors"/>
    <property type="match status" value="1"/>
</dbReference>
<keyword evidence="4 5" id="KW-0720">Serine protease</keyword>
<feature type="active site" description="Charge relay system" evidence="5">
    <location>
        <position position="346"/>
    </location>
</feature>
<organism evidence="10 11">
    <name type="scientific">Acrocarpospora macrocephala</name>
    <dbReference type="NCBI Taxonomy" id="150177"/>
    <lineage>
        <taxon>Bacteria</taxon>
        <taxon>Bacillati</taxon>
        <taxon>Actinomycetota</taxon>
        <taxon>Actinomycetes</taxon>
        <taxon>Streptosporangiales</taxon>
        <taxon>Streptosporangiaceae</taxon>
        <taxon>Acrocarpospora</taxon>
    </lineage>
</organism>
<dbReference type="InterPro" id="IPR034193">
    <property type="entry name" value="PCSK9_ProteinaseK-like"/>
</dbReference>
<dbReference type="AlphaFoldDB" id="A0A5M3WZA8"/>
<dbReference type="InterPro" id="IPR036852">
    <property type="entry name" value="Peptidase_S8/S53_dom_sf"/>
</dbReference>
<dbReference type="InterPro" id="IPR023828">
    <property type="entry name" value="Peptidase_S8_Ser-AS"/>
</dbReference>
<dbReference type="Pfam" id="PF05922">
    <property type="entry name" value="Inhibitor_I9"/>
    <property type="match status" value="1"/>
</dbReference>
<dbReference type="PANTHER" id="PTHR43806">
    <property type="entry name" value="PEPTIDASE S8"/>
    <property type="match status" value="1"/>
</dbReference>
<evidence type="ECO:0000259" key="9">
    <source>
        <dbReference type="Pfam" id="PF05922"/>
    </source>
</evidence>
<evidence type="ECO:0000256" key="6">
    <source>
        <dbReference type="RuleBase" id="RU003355"/>
    </source>
</evidence>
<keyword evidence="2 5" id="KW-0645">Protease</keyword>
<evidence type="ECO:0000313" key="11">
    <source>
        <dbReference type="Proteomes" id="UP000331127"/>
    </source>
</evidence>
<dbReference type="OrthoDB" id="9766923at2"/>
<evidence type="ECO:0008006" key="12">
    <source>
        <dbReference type="Google" id="ProtNLM"/>
    </source>
</evidence>
<dbReference type="PROSITE" id="PS00136">
    <property type="entry name" value="SUBTILASE_ASP"/>
    <property type="match status" value="1"/>
</dbReference>
<evidence type="ECO:0000313" key="10">
    <source>
        <dbReference type="EMBL" id="GES14304.1"/>
    </source>
</evidence>
<evidence type="ECO:0000256" key="3">
    <source>
        <dbReference type="ARBA" id="ARBA00022801"/>
    </source>
</evidence>
<evidence type="ECO:0000259" key="8">
    <source>
        <dbReference type="Pfam" id="PF00082"/>
    </source>
</evidence>
<dbReference type="Gene3D" id="3.30.70.80">
    <property type="entry name" value="Peptidase S8 propeptide/proteinase inhibitor I9"/>
    <property type="match status" value="1"/>
</dbReference>
<feature type="region of interest" description="Disordered" evidence="7">
    <location>
        <begin position="376"/>
        <end position="451"/>
    </location>
</feature>
<feature type="active site" description="Charge relay system" evidence="5">
    <location>
        <position position="161"/>
    </location>
</feature>
<dbReference type="PROSITE" id="PS51892">
    <property type="entry name" value="SUBTILASE"/>
    <property type="match status" value="1"/>
</dbReference>
<accession>A0A5M3WZA8</accession>
<comment type="caution">
    <text evidence="10">The sequence shown here is derived from an EMBL/GenBank/DDBJ whole genome shotgun (WGS) entry which is preliminary data.</text>
</comment>
<gene>
    <name evidence="10" type="ORF">Amac_079010</name>
</gene>
<dbReference type="GO" id="GO:0004252">
    <property type="term" value="F:serine-type endopeptidase activity"/>
    <property type="evidence" value="ECO:0007669"/>
    <property type="project" value="UniProtKB-UniRule"/>
</dbReference>
<protein>
    <recommendedName>
        <fullName evidence="12">Serine protease</fullName>
    </recommendedName>
</protein>
<dbReference type="Proteomes" id="UP000331127">
    <property type="component" value="Unassembled WGS sequence"/>
</dbReference>
<dbReference type="InterPro" id="IPR050131">
    <property type="entry name" value="Peptidase_S8_subtilisin-like"/>
</dbReference>
<feature type="active site" description="Charge relay system" evidence="5">
    <location>
        <position position="194"/>
    </location>
</feature>
<dbReference type="InterPro" id="IPR015500">
    <property type="entry name" value="Peptidase_S8_subtilisin-rel"/>
</dbReference>
<feature type="domain" description="Inhibitor I9" evidence="9">
    <location>
        <begin position="52"/>
        <end position="120"/>
    </location>
</feature>
<sequence>MRPSPHRSPHAVFLSRGVAVVLAAALVGVSLTAPASAAVIVGAGSPESIAGSYIVVLKDPREGDVRAQSRDLVAENGGQVKNVYQRALKGFSLRASAAQAKRLAADPDVAYVEQDRVITLDTDQPNPPSWGLDRTDQRALPLNNRYSYATTAANVTAYIIDTGILTTHQDFGGRATSGRDLVDNDANATDCNGHGTHVAGTVGGATYGIAKGVRLVAVRVLDCSGRGSTAGVIAGIDWVTQNAVKPAVANMSLGGSASQALDTAVTNSINSGVVYGLAAGNSNANACNSSPARVPAGITVGATTRTDARATYSNFGPCLDIFAPGTDIVSAWHTSATAKNTISGTSMATPHVVGAAALLLSTTPTATPQQIRDTLISNATPDKVTSPGTGSPNTLLHAPTDSSSPSPTATPTATPTPTSTATPTPSVTPTATPSVTPSASPSPTPSPQPCFRAANSTHVSAGRATVRFFFLTYANGSGQYLGTTGTTTSLRQTRPNYWIKVATCN</sequence>
<dbReference type="GO" id="GO:0005615">
    <property type="term" value="C:extracellular space"/>
    <property type="evidence" value="ECO:0007669"/>
    <property type="project" value="TreeGrafter"/>
</dbReference>
<dbReference type="PROSITE" id="PS00138">
    <property type="entry name" value="SUBTILASE_SER"/>
    <property type="match status" value="1"/>
</dbReference>
<evidence type="ECO:0000256" key="1">
    <source>
        <dbReference type="ARBA" id="ARBA00011073"/>
    </source>
</evidence>
<dbReference type="InterPro" id="IPR023827">
    <property type="entry name" value="Peptidase_S8_Asp-AS"/>
</dbReference>
<evidence type="ECO:0000256" key="5">
    <source>
        <dbReference type="PROSITE-ProRule" id="PRU01240"/>
    </source>
</evidence>
<dbReference type="InterPro" id="IPR037045">
    <property type="entry name" value="S8pro/Inhibitor_I9_sf"/>
</dbReference>
<dbReference type="Gene3D" id="3.40.50.200">
    <property type="entry name" value="Peptidase S8/S53 domain"/>
    <property type="match status" value="1"/>
</dbReference>
<evidence type="ECO:0000256" key="2">
    <source>
        <dbReference type="ARBA" id="ARBA00022670"/>
    </source>
</evidence>
<evidence type="ECO:0000256" key="7">
    <source>
        <dbReference type="SAM" id="MobiDB-lite"/>
    </source>
</evidence>
<reference evidence="10 11" key="1">
    <citation type="submission" date="2019-10" db="EMBL/GenBank/DDBJ databases">
        <title>Whole genome shotgun sequence of Acrocarpospora macrocephala NBRC 16266.</title>
        <authorList>
            <person name="Ichikawa N."/>
            <person name="Kimura A."/>
            <person name="Kitahashi Y."/>
            <person name="Komaki H."/>
            <person name="Oguchi A."/>
        </authorList>
    </citation>
    <scope>NUCLEOTIDE SEQUENCE [LARGE SCALE GENOMIC DNA]</scope>
    <source>
        <strain evidence="10 11">NBRC 16266</strain>
    </source>
</reference>
<dbReference type="PANTHER" id="PTHR43806:SF11">
    <property type="entry name" value="CEREVISIN-RELATED"/>
    <property type="match status" value="1"/>
</dbReference>
<keyword evidence="3 5" id="KW-0378">Hydrolase</keyword>
<dbReference type="Pfam" id="PF00082">
    <property type="entry name" value="Peptidase_S8"/>
    <property type="match status" value="1"/>
</dbReference>
<dbReference type="InterPro" id="IPR000209">
    <property type="entry name" value="Peptidase_S8/S53_dom"/>
</dbReference>
<dbReference type="CDD" id="cd04077">
    <property type="entry name" value="Peptidases_S8_PCSK9_ProteinaseK_like"/>
    <property type="match status" value="1"/>
</dbReference>
<dbReference type="InterPro" id="IPR010259">
    <property type="entry name" value="S8pro/Inhibitor_I9"/>
</dbReference>
<dbReference type="EMBL" id="BLAE01000057">
    <property type="protein sequence ID" value="GES14304.1"/>
    <property type="molecule type" value="Genomic_DNA"/>
</dbReference>
<evidence type="ECO:0000256" key="4">
    <source>
        <dbReference type="ARBA" id="ARBA00022825"/>
    </source>
</evidence>
<dbReference type="SUPFAM" id="SSF52743">
    <property type="entry name" value="Subtilisin-like"/>
    <property type="match status" value="1"/>
</dbReference>
<dbReference type="GO" id="GO:0006508">
    <property type="term" value="P:proteolysis"/>
    <property type="evidence" value="ECO:0007669"/>
    <property type="project" value="UniProtKB-KW"/>
</dbReference>
<dbReference type="InterPro" id="IPR022398">
    <property type="entry name" value="Peptidase_S8_His-AS"/>
</dbReference>
<comment type="similarity">
    <text evidence="1 5 6">Belongs to the peptidase S8 family.</text>
</comment>
<dbReference type="RefSeq" id="WP_155359488.1">
    <property type="nucleotide sequence ID" value="NZ_BAAAHL010000076.1"/>
</dbReference>
<feature type="domain" description="Peptidase S8/S53" evidence="8">
    <location>
        <begin position="159"/>
        <end position="381"/>
    </location>
</feature>
<keyword evidence="11" id="KW-1185">Reference proteome</keyword>
<dbReference type="PROSITE" id="PS00137">
    <property type="entry name" value="SUBTILASE_HIS"/>
    <property type="match status" value="1"/>
</dbReference>
<proteinExistence type="inferred from homology"/>
<feature type="compositionally biased region" description="Low complexity" evidence="7">
    <location>
        <begin position="398"/>
        <end position="439"/>
    </location>
</feature>
<dbReference type="FunFam" id="3.40.50.200:FF:000014">
    <property type="entry name" value="Proteinase K"/>
    <property type="match status" value="1"/>
</dbReference>